<evidence type="ECO:0000256" key="1">
    <source>
        <dbReference type="ARBA" id="ARBA00001941"/>
    </source>
</evidence>
<reference evidence="14 15" key="1">
    <citation type="submission" date="2019-09" db="EMBL/GenBank/DDBJ databases">
        <title>Genome sequence of Roseospira marina, one of the more divergent members of the non-sulfur purple photosynthetic bacterial family, the Rhodospirillaceae.</title>
        <authorList>
            <person name="Meyer T."/>
            <person name="Kyndt J."/>
        </authorList>
    </citation>
    <scope>NUCLEOTIDE SEQUENCE [LARGE SCALE GENOMIC DNA]</scope>
    <source>
        <strain evidence="14 15">DSM 15113</strain>
    </source>
</reference>
<name>A0A5M6IB23_9PROT</name>
<evidence type="ECO:0000313" key="14">
    <source>
        <dbReference type="EMBL" id="KAA5605322.1"/>
    </source>
</evidence>
<feature type="domain" description="Peptidase M20 dimerisation" evidence="13">
    <location>
        <begin position="172"/>
        <end position="276"/>
    </location>
</feature>
<evidence type="ECO:0000259" key="13">
    <source>
        <dbReference type="Pfam" id="PF07687"/>
    </source>
</evidence>
<comment type="pathway">
    <text evidence="3">Amino-acid biosynthesis; L-lysine biosynthesis via DAP pathway; LL-2,6-diaminopimelate from (S)-tetrahydrodipicolinate (succinylase route): step 3/3.</text>
</comment>
<dbReference type="GO" id="GO:0009014">
    <property type="term" value="F:succinyl-diaminopimelate desuccinylase activity"/>
    <property type="evidence" value="ECO:0007669"/>
    <property type="project" value="UniProtKB-EC"/>
</dbReference>
<keyword evidence="7" id="KW-0028">Amino-acid biosynthesis</keyword>
<dbReference type="PANTHER" id="PTHR43808">
    <property type="entry name" value="ACETYLORNITHINE DEACETYLASE"/>
    <property type="match status" value="1"/>
</dbReference>
<evidence type="ECO:0000256" key="3">
    <source>
        <dbReference type="ARBA" id="ARBA00005130"/>
    </source>
</evidence>
<dbReference type="Pfam" id="PF07687">
    <property type="entry name" value="M20_dimer"/>
    <property type="match status" value="1"/>
</dbReference>
<dbReference type="PANTHER" id="PTHR43808:SF8">
    <property type="entry name" value="PEPTIDASE M20 DIMERISATION DOMAIN-CONTAINING PROTEIN"/>
    <property type="match status" value="1"/>
</dbReference>
<dbReference type="SUPFAM" id="SSF55031">
    <property type="entry name" value="Bacterial exopeptidase dimerisation domain"/>
    <property type="match status" value="1"/>
</dbReference>
<dbReference type="Proteomes" id="UP000324065">
    <property type="component" value="Unassembled WGS sequence"/>
</dbReference>
<dbReference type="GO" id="GO:0046872">
    <property type="term" value="F:metal ion binding"/>
    <property type="evidence" value="ECO:0007669"/>
    <property type="project" value="UniProtKB-KW"/>
</dbReference>
<dbReference type="Gene3D" id="3.30.70.360">
    <property type="match status" value="1"/>
</dbReference>
<dbReference type="EMBL" id="VWPJ01000010">
    <property type="protein sequence ID" value="KAA5605322.1"/>
    <property type="molecule type" value="Genomic_DNA"/>
</dbReference>
<comment type="cofactor">
    <cofactor evidence="1">
        <name>Co(2+)</name>
        <dbReference type="ChEBI" id="CHEBI:48828"/>
    </cofactor>
</comment>
<dbReference type="NCBIfam" id="TIGR01910">
    <property type="entry name" value="DapE-ArgE"/>
    <property type="match status" value="1"/>
</dbReference>
<dbReference type="PROSITE" id="PS00759">
    <property type="entry name" value="ARGE_DAPE_CPG2_2"/>
    <property type="match status" value="1"/>
</dbReference>
<evidence type="ECO:0000256" key="5">
    <source>
        <dbReference type="ARBA" id="ARBA00011921"/>
    </source>
</evidence>
<evidence type="ECO:0000256" key="4">
    <source>
        <dbReference type="ARBA" id="ARBA00006247"/>
    </source>
</evidence>
<dbReference type="InterPro" id="IPR010182">
    <property type="entry name" value="ArgE/DapE"/>
</dbReference>
<gene>
    <name evidence="14" type="ORF">F1188_12235</name>
</gene>
<comment type="cofactor">
    <cofactor evidence="2">
        <name>Zn(2+)</name>
        <dbReference type="ChEBI" id="CHEBI:29105"/>
    </cofactor>
</comment>
<dbReference type="Pfam" id="PF01546">
    <property type="entry name" value="Peptidase_M20"/>
    <property type="match status" value="1"/>
</dbReference>
<keyword evidence="8" id="KW-0479">Metal-binding</keyword>
<evidence type="ECO:0000256" key="2">
    <source>
        <dbReference type="ARBA" id="ARBA00001947"/>
    </source>
</evidence>
<keyword evidence="15" id="KW-1185">Reference proteome</keyword>
<evidence type="ECO:0000256" key="7">
    <source>
        <dbReference type="ARBA" id="ARBA00022605"/>
    </source>
</evidence>
<dbReference type="InterPro" id="IPR002933">
    <property type="entry name" value="Peptidase_M20"/>
</dbReference>
<evidence type="ECO:0000256" key="12">
    <source>
        <dbReference type="ARBA" id="ARBA00051301"/>
    </source>
</evidence>
<evidence type="ECO:0000256" key="8">
    <source>
        <dbReference type="ARBA" id="ARBA00022723"/>
    </source>
</evidence>
<evidence type="ECO:0000256" key="10">
    <source>
        <dbReference type="ARBA" id="ARBA00022833"/>
    </source>
</evidence>
<dbReference type="GO" id="GO:0009089">
    <property type="term" value="P:lysine biosynthetic process via diaminopimelate"/>
    <property type="evidence" value="ECO:0007669"/>
    <property type="project" value="UniProtKB-UniPathway"/>
</dbReference>
<comment type="similarity">
    <text evidence="4">Belongs to the peptidase M20A family.</text>
</comment>
<dbReference type="RefSeq" id="WP_150062702.1">
    <property type="nucleotide sequence ID" value="NZ_JACHII010000008.1"/>
</dbReference>
<evidence type="ECO:0000256" key="11">
    <source>
        <dbReference type="ARBA" id="ARBA00023285"/>
    </source>
</evidence>
<keyword evidence="9" id="KW-0378">Hydrolase</keyword>
<dbReference type="OrthoDB" id="9809784at2"/>
<evidence type="ECO:0000256" key="6">
    <source>
        <dbReference type="ARBA" id="ARBA00016853"/>
    </source>
</evidence>
<accession>A0A5M6IB23</accession>
<dbReference type="InterPro" id="IPR050072">
    <property type="entry name" value="Peptidase_M20A"/>
</dbReference>
<sequence length="380" mass="39818">MANPLDVVDVTRRLIAFETINPPGSERPCAEYLRDLLEDAGFRTERHDLAPDRASLIARLGDGSGKPLCFTGHIDTVPLGAQAWTRDPFGGEIVDGRLYGRGATDMKSGVAAFVCASIAEADRLRDGPGVVLVITAGEETGCDGAVALARDGRLGKAGALVVAEPTANAPFVGHKGALWLTARTRGVTAHGSMPEHGDNAIYKAARAIARLADFDFNIKRHPVLGTPTLNVGRVQGGMNVNSVPDRADIGLDIRTIPGMDHAALRDTLAGYMGEGAEVDAMVDLNGVWTEPATPWLAAAAARANAVSGHSAEPATAAYFTDASILTPAFGGIPTLILGPGEPAMAHQTDEYCRVDRLTEAEEIFRALIADWQAGPTGAPS</sequence>
<dbReference type="InterPro" id="IPR011650">
    <property type="entry name" value="Peptidase_M20_dimer"/>
</dbReference>
<comment type="catalytic activity">
    <reaction evidence="12">
        <text>N-succinyl-(2S,6S)-2,6-diaminopimelate + H2O = (2S,6S)-2,6-diaminopimelate + succinate</text>
        <dbReference type="Rhea" id="RHEA:22608"/>
        <dbReference type="ChEBI" id="CHEBI:15377"/>
        <dbReference type="ChEBI" id="CHEBI:30031"/>
        <dbReference type="ChEBI" id="CHEBI:57609"/>
        <dbReference type="ChEBI" id="CHEBI:58087"/>
        <dbReference type="EC" id="3.5.1.18"/>
    </reaction>
</comment>
<dbReference type="InterPro" id="IPR036264">
    <property type="entry name" value="Bact_exopeptidase_dim_dom"/>
</dbReference>
<dbReference type="CDD" id="cd08659">
    <property type="entry name" value="M20_ArgE_DapE-like"/>
    <property type="match status" value="1"/>
</dbReference>
<dbReference type="InterPro" id="IPR001261">
    <property type="entry name" value="ArgE/DapE_CS"/>
</dbReference>
<evidence type="ECO:0000256" key="9">
    <source>
        <dbReference type="ARBA" id="ARBA00022801"/>
    </source>
</evidence>
<keyword evidence="10" id="KW-0862">Zinc</keyword>
<dbReference type="SUPFAM" id="SSF53187">
    <property type="entry name" value="Zn-dependent exopeptidases"/>
    <property type="match status" value="1"/>
</dbReference>
<evidence type="ECO:0000313" key="15">
    <source>
        <dbReference type="Proteomes" id="UP000324065"/>
    </source>
</evidence>
<dbReference type="UniPathway" id="UPA00034">
    <property type="reaction ID" value="UER00021"/>
</dbReference>
<dbReference type="Gene3D" id="3.40.630.10">
    <property type="entry name" value="Zn peptidases"/>
    <property type="match status" value="1"/>
</dbReference>
<keyword evidence="11" id="KW-0170">Cobalt</keyword>
<comment type="caution">
    <text evidence="14">The sequence shown here is derived from an EMBL/GenBank/DDBJ whole genome shotgun (WGS) entry which is preliminary data.</text>
</comment>
<organism evidence="14 15">
    <name type="scientific">Roseospira marina</name>
    <dbReference type="NCBI Taxonomy" id="140057"/>
    <lineage>
        <taxon>Bacteria</taxon>
        <taxon>Pseudomonadati</taxon>
        <taxon>Pseudomonadota</taxon>
        <taxon>Alphaproteobacteria</taxon>
        <taxon>Rhodospirillales</taxon>
        <taxon>Rhodospirillaceae</taxon>
        <taxon>Roseospira</taxon>
    </lineage>
</organism>
<dbReference type="AlphaFoldDB" id="A0A5M6IB23"/>
<protein>
    <recommendedName>
        <fullName evidence="6">Probable succinyl-diaminopimelate desuccinylase</fullName>
        <ecNumber evidence="5">3.5.1.18</ecNumber>
    </recommendedName>
</protein>
<dbReference type="EC" id="3.5.1.18" evidence="5"/>
<proteinExistence type="inferred from homology"/>